<dbReference type="SUPFAM" id="SSF48371">
    <property type="entry name" value="ARM repeat"/>
    <property type="match status" value="1"/>
</dbReference>
<name>A0A1Y2DJ64_9PEZI</name>
<dbReference type="EMBL" id="MCFJ01000014">
    <property type="protein sequence ID" value="ORY59216.1"/>
    <property type="molecule type" value="Genomic_DNA"/>
</dbReference>
<dbReference type="GeneID" id="63777270"/>
<accession>A0A1Y2DJ64</accession>
<dbReference type="InterPro" id="IPR011989">
    <property type="entry name" value="ARM-like"/>
</dbReference>
<dbReference type="InterPro" id="IPR008709">
    <property type="entry name" value="Neurochondrin"/>
</dbReference>
<dbReference type="Pfam" id="PF05536">
    <property type="entry name" value="Neurochondrin"/>
    <property type="match status" value="1"/>
</dbReference>
<sequence>MEKQSETNSPYKDKTIPAILKLMKAKDDTTRLVGLGALRSLLDNEPELQRDNKTLAFLWDAVSHKFLDRLLRTKDPYSRDIAVNVIRAFAQLLPNPKPDSLLRRLPNLVQAMVPSSEESMTAILQTLVAFVNSPEGNKAFLELDDWTPLIENAPNQDLVHLVFTLSWLSVPQGHQTAVRGKIDEALSGLVAAFKGQDAIPLMERLGQTLGLLPRDCVPQDPSWLKPLVQFIHDAAFNKRITPEGRHAYTCCATALLMTYGERTCSMLFTREKYLFISLVLVDIRASMPSLLSKRGTPGYEPASSRVTFDLVIMSEFIKYLLDQADKDEPIFQLSADQVLEFRKSAMETLYNVVEYLGDYWDAIEAERAGGSEVSSASRIKGEIAPEDGKMDTSFVVAALGVLSVWLPEDDSTELREKVDALPTDLFLELYQIPRYQDLVLNVIDLKVDDDGSPLATRRKAGSGSRTHEVIADK</sequence>
<proteinExistence type="predicted"/>
<dbReference type="PANTHER" id="PTHR13109">
    <property type="entry name" value="NEUROCHONDRIN"/>
    <property type="match status" value="1"/>
</dbReference>
<gene>
    <name evidence="1" type="ORF">BCR38DRAFT_445930</name>
</gene>
<dbReference type="PANTHER" id="PTHR13109:SF7">
    <property type="entry name" value="NEUROCHONDRIN"/>
    <property type="match status" value="1"/>
</dbReference>
<keyword evidence="2" id="KW-1185">Reference proteome</keyword>
<protein>
    <submittedName>
        <fullName evidence="1">Neurochondrin-domain-containing protein</fullName>
    </submittedName>
</protein>
<dbReference type="OrthoDB" id="8962942at2759"/>
<dbReference type="InParanoid" id="A0A1Y2DJ64"/>
<dbReference type="Gene3D" id="1.25.10.10">
    <property type="entry name" value="Leucine-rich Repeat Variant"/>
    <property type="match status" value="1"/>
</dbReference>
<dbReference type="RefSeq" id="XP_040711910.1">
    <property type="nucleotide sequence ID" value="XM_040861058.1"/>
</dbReference>
<dbReference type="InterPro" id="IPR016024">
    <property type="entry name" value="ARM-type_fold"/>
</dbReference>
<reference evidence="1 2" key="1">
    <citation type="submission" date="2016-07" db="EMBL/GenBank/DDBJ databases">
        <title>Pervasive Adenine N6-methylation of Active Genes in Fungi.</title>
        <authorList>
            <consortium name="DOE Joint Genome Institute"/>
            <person name="Mondo S.J."/>
            <person name="Dannebaum R.O."/>
            <person name="Kuo R.C."/>
            <person name="Labutti K."/>
            <person name="Haridas S."/>
            <person name="Kuo A."/>
            <person name="Salamov A."/>
            <person name="Ahrendt S.R."/>
            <person name="Lipzen A."/>
            <person name="Sullivan W."/>
            <person name="Andreopoulos W.B."/>
            <person name="Clum A."/>
            <person name="Lindquist E."/>
            <person name="Daum C."/>
            <person name="Ramamoorthy G.K."/>
            <person name="Gryganskyi A."/>
            <person name="Culley D."/>
            <person name="Magnuson J.K."/>
            <person name="James T.Y."/>
            <person name="O'Malley M.A."/>
            <person name="Stajich J.E."/>
            <person name="Spatafora J.W."/>
            <person name="Visel A."/>
            <person name="Grigoriev I.V."/>
        </authorList>
    </citation>
    <scope>NUCLEOTIDE SEQUENCE [LARGE SCALE GENOMIC DNA]</scope>
    <source>
        <strain evidence="1 2">CBS 129021</strain>
    </source>
</reference>
<dbReference type="AlphaFoldDB" id="A0A1Y2DJ64"/>
<evidence type="ECO:0000313" key="2">
    <source>
        <dbReference type="Proteomes" id="UP000193689"/>
    </source>
</evidence>
<organism evidence="1 2">
    <name type="scientific">Pseudomassariella vexata</name>
    <dbReference type="NCBI Taxonomy" id="1141098"/>
    <lineage>
        <taxon>Eukaryota</taxon>
        <taxon>Fungi</taxon>
        <taxon>Dikarya</taxon>
        <taxon>Ascomycota</taxon>
        <taxon>Pezizomycotina</taxon>
        <taxon>Sordariomycetes</taxon>
        <taxon>Xylariomycetidae</taxon>
        <taxon>Amphisphaeriales</taxon>
        <taxon>Pseudomassariaceae</taxon>
        <taxon>Pseudomassariella</taxon>
    </lineage>
</organism>
<evidence type="ECO:0000313" key="1">
    <source>
        <dbReference type="EMBL" id="ORY59216.1"/>
    </source>
</evidence>
<comment type="caution">
    <text evidence="1">The sequence shown here is derived from an EMBL/GenBank/DDBJ whole genome shotgun (WGS) entry which is preliminary data.</text>
</comment>
<dbReference type="Proteomes" id="UP000193689">
    <property type="component" value="Unassembled WGS sequence"/>
</dbReference>